<proteinExistence type="predicted"/>
<evidence type="ECO:0000256" key="2">
    <source>
        <dbReference type="SAM" id="MobiDB-lite"/>
    </source>
</evidence>
<evidence type="ECO:0000256" key="1">
    <source>
        <dbReference type="ARBA" id="ARBA00022837"/>
    </source>
</evidence>
<dbReference type="SUPFAM" id="SSF47473">
    <property type="entry name" value="EF-hand"/>
    <property type="match status" value="1"/>
</dbReference>
<keyword evidence="5" id="KW-1185">Reference proteome</keyword>
<evidence type="ECO:0000313" key="5">
    <source>
        <dbReference type="Proteomes" id="UP001064489"/>
    </source>
</evidence>
<reference evidence="4" key="1">
    <citation type="journal article" date="2022" name="Plant J.">
        <title>Strategies of tolerance reflected in two North American maple genomes.</title>
        <authorList>
            <person name="McEvoy S.L."/>
            <person name="Sezen U.U."/>
            <person name="Trouern-Trend A."/>
            <person name="McMahon S.M."/>
            <person name="Schaberg P.G."/>
            <person name="Yang J."/>
            <person name="Wegrzyn J.L."/>
            <person name="Swenson N.G."/>
        </authorList>
    </citation>
    <scope>NUCLEOTIDE SEQUENCE</scope>
    <source>
        <strain evidence="4">91603</strain>
    </source>
</reference>
<evidence type="ECO:0000259" key="3">
    <source>
        <dbReference type="PROSITE" id="PS50222"/>
    </source>
</evidence>
<keyword evidence="1" id="KW-0106">Calcium</keyword>
<gene>
    <name evidence="4" type="ORF">LWI28_011095</name>
</gene>
<feature type="domain" description="EF-hand" evidence="3">
    <location>
        <begin position="28"/>
        <end position="63"/>
    </location>
</feature>
<dbReference type="InterPro" id="IPR018247">
    <property type="entry name" value="EF_Hand_1_Ca_BS"/>
</dbReference>
<dbReference type="Proteomes" id="UP001064489">
    <property type="component" value="Chromosome 9"/>
</dbReference>
<reference evidence="4" key="2">
    <citation type="submission" date="2023-02" db="EMBL/GenBank/DDBJ databases">
        <authorList>
            <person name="Swenson N.G."/>
            <person name="Wegrzyn J.L."/>
            <person name="Mcevoy S.L."/>
        </authorList>
    </citation>
    <scope>NUCLEOTIDE SEQUENCE</scope>
    <source>
        <strain evidence="4">91603</strain>
        <tissue evidence="4">Leaf</tissue>
    </source>
</reference>
<dbReference type="CDD" id="cd00051">
    <property type="entry name" value="EFh"/>
    <property type="match status" value="1"/>
</dbReference>
<evidence type="ECO:0000313" key="4">
    <source>
        <dbReference type="EMBL" id="KAI9200640.1"/>
    </source>
</evidence>
<sequence>MTRFVDKGCSKNLHRTTKVDKPHPNLPSNEKQLDGIFRRFDTNHDGCLSQQELTDAFHSLGSRFPSYRAWRALHHADANKDGFVSENEFQQLVKYAVKYGFLLPN</sequence>
<organism evidence="4 5">
    <name type="scientific">Acer negundo</name>
    <name type="common">Box elder</name>
    <dbReference type="NCBI Taxonomy" id="4023"/>
    <lineage>
        <taxon>Eukaryota</taxon>
        <taxon>Viridiplantae</taxon>
        <taxon>Streptophyta</taxon>
        <taxon>Embryophyta</taxon>
        <taxon>Tracheophyta</taxon>
        <taxon>Spermatophyta</taxon>
        <taxon>Magnoliopsida</taxon>
        <taxon>eudicotyledons</taxon>
        <taxon>Gunneridae</taxon>
        <taxon>Pentapetalae</taxon>
        <taxon>rosids</taxon>
        <taxon>malvids</taxon>
        <taxon>Sapindales</taxon>
        <taxon>Sapindaceae</taxon>
        <taxon>Hippocastanoideae</taxon>
        <taxon>Acereae</taxon>
        <taxon>Acer</taxon>
    </lineage>
</organism>
<feature type="domain" description="EF-hand" evidence="3">
    <location>
        <begin position="68"/>
        <end position="99"/>
    </location>
</feature>
<name>A0AAD5P5M7_ACENE</name>
<dbReference type="InterPro" id="IPR011992">
    <property type="entry name" value="EF-hand-dom_pair"/>
</dbReference>
<comment type="caution">
    <text evidence="4">The sequence shown here is derived from an EMBL/GenBank/DDBJ whole genome shotgun (WGS) entry which is preliminary data.</text>
</comment>
<feature type="region of interest" description="Disordered" evidence="2">
    <location>
        <begin position="1"/>
        <end position="31"/>
    </location>
</feature>
<protein>
    <recommendedName>
        <fullName evidence="3">EF-hand domain-containing protein</fullName>
    </recommendedName>
</protein>
<accession>A0AAD5P5M7</accession>
<dbReference type="Gene3D" id="1.10.238.10">
    <property type="entry name" value="EF-hand"/>
    <property type="match status" value="1"/>
</dbReference>
<dbReference type="PROSITE" id="PS50222">
    <property type="entry name" value="EF_HAND_2"/>
    <property type="match status" value="2"/>
</dbReference>
<dbReference type="GO" id="GO:0005509">
    <property type="term" value="F:calcium ion binding"/>
    <property type="evidence" value="ECO:0007669"/>
    <property type="project" value="InterPro"/>
</dbReference>
<dbReference type="Pfam" id="PF13499">
    <property type="entry name" value="EF-hand_7"/>
    <property type="match status" value="1"/>
</dbReference>
<dbReference type="AlphaFoldDB" id="A0AAD5P5M7"/>
<dbReference type="SMART" id="SM00054">
    <property type="entry name" value="EFh"/>
    <property type="match status" value="2"/>
</dbReference>
<dbReference type="EMBL" id="JAJSOW010000001">
    <property type="protein sequence ID" value="KAI9200640.1"/>
    <property type="molecule type" value="Genomic_DNA"/>
</dbReference>
<dbReference type="PROSITE" id="PS00018">
    <property type="entry name" value="EF_HAND_1"/>
    <property type="match status" value="2"/>
</dbReference>
<dbReference type="InterPro" id="IPR002048">
    <property type="entry name" value="EF_hand_dom"/>
</dbReference>